<sequence>MKNITILGAGRSASSLINYLIERAPKNGWHITVGEYNLELAKEKTKGLDCASAIFFDVHDEKQRQQVVQKADIIISMLPAYMHTMIARECVQYGKHMLTASYVSKEMEELHEEAQKKGVLLLNEIGLDPGIDHMSAMKMIEQAKSNGYELEAFESFTGGLLAPESENNPWKYKFTWNPRNVVIAGHGGAVKFRHNGRYKYIPYHKLFRRTELIDIEGYGRFEGYANRDSLSYVDKYGLQGIPTIYRGTLRRPGFCRAWDAFVQLGATDDSYIMEGSEDMTYRDFINSFLAYNAHDSVELKLMYYLKLDQDSDVIEKLHSLNIFSNTKVGIKNATPAQILQKILEESWTLDPNDKDMIVMHHKVKYKKEGELYLHTADMVIQGEDAIETAMSKTVGLPIAVATELLLEGKISLTGVQIPVKKEIYLPVLDKLEPMGVRFIEKEVKLASELPVM</sequence>
<dbReference type="Pfam" id="PF03435">
    <property type="entry name" value="Sacchrp_dh_NADP"/>
    <property type="match status" value="1"/>
</dbReference>
<dbReference type="Gene3D" id="3.40.50.720">
    <property type="entry name" value="NAD(P)-binding Rossmann-like Domain"/>
    <property type="match status" value="1"/>
</dbReference>
<dbReference type="RefSeq" id="WP_345373606.1">
    <property type="nucleotide sequence ID" value="NZ_BAABJX010000052.1"/>
</dbReference>
<evidence type="ECO:0000259" key="2">
    <source>
        <dbReference type="Pfam" id="PF03435"/>
    </source>
</evidence>
<reference evidence="5" key="1">
    <citation type="journal article" date="2019" name="Int. J. Syst. Evol. Microbiol.">
        <title>The Global Catalogue of Microorganisms (GCM) 10K type strain sequencing project: providing services to taxonomists for standard genome sequencing and annotation.</title>
        <authorList>
            <consortium name="The Broad Institute Genomics Platform"/>
            <consortium name="The Broad Institute Genome Sequencing Center for Infectious Disease"/>
            <person name="Wu L."/>
            <person name="Ma J."/>
        </authorList>
    </citation>
    <scope>NUCLEOTIDE SEQUENCE [LARGE SCALE GENOMIC DNA]</scope>
    <source>
        <strain evidence="5">JCM 18326</strain>
    </source>
</reference>
<evidence type="ECO:0000313" key="5">
    <source>
        <dbReference type="Proteomes" id="UP001500298"/>
    </source>
</evidence>
<dbReference type="Gene3D" id="3.30.360.10">
    <property type="entry name" value="Dihydrodipicolinate Reductase, domain 2"/>
    <property type="match status" value="1"/>
</dbReference>
<dbReference type="Gene3D" id="1.10.1870.10">
    <property type="entry name" value="Domain 3, Saccharopine reductase"/>
    <property type="match status" value="1"/>
</dbReference>
<feature type="domain" description="Saccharopine dehydrogenase NADP binding" evidence="2">
    <location>
        <begin position="4"/>
        <end position="121"/>
    </location>
</feature>
<dbReference type="SUPFAM" id="SSF51735">
    <property type="entry name" value="NAD(P)-binding Rossmann-fold domains"/>
    <property type="match status" value="1"/>
</dbReference>
<keyword evidence="1" id="KW-0560">Oxidoreductase</keyword>
<accession>A0ABP9DG75</accession>
<dbReference type="InterPro" id="IPR032095">
    <property type="entry name" value="Sacchrp_dh-like_C"/>
</dbReference>
<evidence type="ECO:0000256" key="1">
    <source>
        <dbReference type="ARBA" id="ARBA00023002"/>
    </source>
</evidence>
<dbReference type="InterPro" id="IPR005097">
    <property type="entry name" value="Sacchrp_dh_NADP-bd"/>
</dbReference>
<dbReference type="InterPro" id="IPR036291">
    <property type="entry name" value="NAD(P)-bd_dom_sf"/>
</dbReference>
<name>A0ABP9DG75_9BACT</name>
<proteinExistence type="predicted"/>
<protein>
    <submittedName>
        <fullName evidence="4">Saccharopine dehydrogenase C-terminal domain-containing protein</fullName>
    </submittedName>
</protein>
<gene>
    <name evidence="4" type="ORF">GCM10023331_32040</name>
</gene>
<evidence type="ECO:0000313" key="4">
    <source>
        <dbReference type="EMBL" id="GAA4844803.1"/>
    </source>
</evidence>
<keyword evidence="5" id="KW-1185">Reference proteome</keyword>
<dbReference type="Proteomes" id="UP001500298">
    <property type="component" value="Unassembled WGS sequence"/>
</dbReference>
<dbReference type="Pfam" id="PF16653">
    <property type="entry name" value="Sacchrp_dh_C"/>
    <property type="match status" value="1"/>
</dbReference>
<dbReference type="SUPFAM" id="SSF55347">
    <property type="entry name" value="Glyceraldehyde-3-phosphate dehydrogenase-like, C-terminal domain"/>
    <property type="match status" value="1"/>
</dbReference>
<feature type="domain" description="Saccharopine dehydrogenase-like C-terminal" evidence="3">
    <location>
        <begin position="126"/>
        <end position="435"/>
    </location>
</feature>
<evidence type="ECO:0000259" key="3">
    <source>
        <dbReference type="Pfam" id="PF16653"/>
    </source>
</evidence>
<dbReference type="InterPro" id="IPR051168">
    <property type="entry name" value="AASS"/>
</dbReference>
<organism evidence="4 5">
    <name type="scientific">Algivirga pacifica</name>
    <dbReference type="NCBI Taxonomy" id="1162670"/>
    <lineage>
        <taxon>Bacteria</taxon>
        <taxon>Pseudomonadati</taxon>
        <taxon>Bacteroidota</taxon>
        <taxon>Cytophagia</taxon>
        <taxon>Cytophagales</taxon>
        <taxon>Flammeovirgaceae</taxon>
        <taxon>Algivirga</taxon>
    </lineage>
</organism>
<dbReference type="EMBL" id="BAABJX010000052">
    <property type="protein sequence ID" value="GAA4844803.1"/>
    <property type="molecule type" value="Genomic_DNA"/>
</dbReference>
<comment type="caution">
    <text evidence="4">The sequence shown here is derived from an EMBL/GenBank/DDBJ whole genome shotgun (WGS) entry which is preliminary data.</text>
</comment>
<dbReference type="PANTHER" id="PTHR11133">
    <property type="entry name" value="SACCHAROPINE DEHYDROGENASE"/>
    <property type="match status" value="1"/>
</dbReference>
<dbReference type="PANTHER" id="PTHR11133:SF22">
    <property type="entry name" value="ALPHA-AMINOADIPIC SEMIALDEHYDE SYNTHASE, MITOCHONDRIAL"/>
    <property type="match status" value="1"/>
</dbReference>